<accession>A0A6A6Q9I6</accession>
<dbReference type="GO" id="GO:0045943">
    <property type="term" value="P:positive regulation of transcription by RNA polymerase I"/>
    <property type="evidence" value="ECO:0007669"/>
    <property type="project" value="InterPro"/>
</dbReference>
<reference evidence="10" key="1">
    <citation type="journal article" date="2020" name="Stud. Mycol.">
        <title>101 Dothideomycetes genomes: a test case for predicting lifestyles and emergence of pathogens.</title>
        <authorList>
            <person name="Haridas S."/>
            <person name="Albert R."/>
            <person name="Binder M."/>
            <person name="Bloem J."/>
            <person name="Labutti K."/>
            <person name="Salamov A."/>
            <person name="Andreopoulos B."/>
            <person name="Baker S."/>
            <person name="Barry K."/>
            <person name="Bills G."/>
            <person name="Bluhm B."/>
            <person name="Cannon C."/>
            <person name="Castanera R."/>
            <person name="Culley D."/>
            <person name="Daum C."/>
            <person name="Ezra D."/>
            <person name="Gonzalez J."/>
            <person name="Henrissat B."/>
            <person name="Kuo A."/>
            <person name="Liang C."/>
            <person name="Lipzen A."/>
            <person name="Lutzoni F."/>
            <person name="Magnuson J."/>
            <person name="Mondo S."/>
            <person name="Nolan M."/>
            <person name="Ohm R."/>
            <person name="Pangilinan J."/>
            <person name="Park H.-J."/>
            <person name="Ramirez L."/>
            <person name="Alfaro M."/>
            <person name="Sun H."/>
            <person name="Tritt A."/>
            <person name="Yoshinaga Y."/>
            <person name="Zwiers L.-H."/>
            <person name="Turgeon B."/>
            <person name="Goodwin S."/>
            <person name="Spatafora J."/>
            <person name="Crous P."/>
            <person name="Grigoriev I."/>
        </authorList>
    </citation>
    <scope>NUCLEOTIDE SEQUENCE</scope>
    <source>
        <strain evidence="10">CBS 113389</strain>
    </source>
</reference>
<dbReference type="EMBL" id="MU001631">
    <property type="protein sequence ID" value="KAF2488067.1"/>
    <property type="molecule type" value="Genomic_DNA"/>
</dbReference>
<dbReference type="InterPro" id="IPR001680">
    <property type="entry name" value="WD40_rpt"/>
</dbReference>
<dbReference type="GO" id="GO:0006364">
    <property type="term" value="P:rRNA processing"/>
    <property type="evidence" value="ECO:0007669"/>
    <property type="project" value="UniProtKB-KW"/>
</dbReference>
<gene>
    <name evidence="10" type="ORF">BDY17DRAFT_23390</name>
</gene>
<dbReference type="InterPro" id="IPR053826">
    <property type="entry name" value="WDR75"/>
</dbReference>
<dbReference type="SMART" id="SM00320">
    <property type="entry name" value="WD40"/>
    <property type="match status" value="2"/>
</dbReference>
<feature type="compositionally biased region" description="Acidic residues" evidence="9">
    <location>
        <begin position="101"/>
        <end position="116"/>
    </location>
</feature>
<feature type="compositionally biased region" description="Basic residues" evidence="9">
    <location>
        <begin position="61"/>
        <end position="72"/>
    </location>
</feature>
<evidence type="ECO:0000256" key="7">
    <source>
        <dbReference type="ARBA" id="ARBA00023242"/>
    </source>
</evidence>
<dbReference type="CDD" id="cd23952">
    <property type="entry name" value="Utp17_CTD"/>
    <property type="match status" value="1"/>
</dbReference>
<feature type="compositionally biased region" description="Polar residues" evidence="9">
    <location>
        <begin position="1"/>
        <end position="11"/>
    </location>
</feature>
<dbReference type="Gene3D" id="2.130.10.10">
    <property type="entry name" value="YVTN repeat-like/Quinoprotein amine dehydrogenase"/>
    <property type="match status" value="2"/>
</dbReference>
<comment type="subcellular location">
    <subcellularLocation>
        <location evidence="1">Nucleus</location>
        <location evidence="1">Nucleolus</location>
    </subcellularLocation>
</comment>
<dbReference type="GeneID" id="54471262"/>
<dbReference type="PANTHER" id="PTHR44215">
    <property type="entry name" value="WD REPEAT-CONTAINING PROTEIN 75"/>
    <property type="match status" value="1"/>
</dbReference>
<dbReference type="Pfam" id="PF23869">
    <property type="entry name" value="Beta-prop_WDR75_1st"/>
    <property type="match status" value="1"/>
</dbReference>
<feature type="compositionally biased region" description="Basic residues" evidence="9">
    <location>
        <begin position="134"/>
        <end position="144"/>
    </location>
</feature>
<dbReference type="AlphaFoldDB" id="A0A6A6Q9I6"/>
<evidence type="ECO:0000313" key="11">
    <source>
        <dbReference type="Proteomes" id="UP000799767"/>
    </source>
</evidence>
<dbReference type="RefSeq" id="XP_033594636.1">
    <property type="nucleotide sequence ID" value="XM_033730260.1"/>
</dbReference>
<evidence type="ECO:0000256" key="9">
    <source>
        <dbReference type="SAM" id="MobiDB-lite"/>
    </source>
</evidence>
<dbReference type="InterPro" id="IPR011041">
    <property type="entry name" value="Quinoprot_gluc/sorb_DH_b-prop"/>
</dbReference>
<dbReference type="PANTHER" id="PTHR44215:SF1">
    <property type="entry name" value="WD REPEAT-CONTAINING PROTEIN 75"/>
    <property type="match status" value="1"/>
</dbReference>
<feature type="region of interest" description="Disordered" evidence="9">
    <location>
        <begin position="1"/>
        <end position="172"/>
    </location>
</feature>
<dbReference type="InterPro" id="IPR015943">
    <property type="entry name" value="WD40/YVTN_repeat-like_dom_sf"/>
</dbReference>
<proteinExistence type="predicted"/>
<dbReference type="GO" id="GO:0032040">
    <property type="term" value="C:small-subunit processome"/>
    <property type="evidence" value="ECO:0007669"/>
    <property type="project" value="InterPro"/>
</dbReference>
<evidence type="ECO:0000256" key="1">
    <source>
        <dbReference type="ARBA" id="ARBA00004604"/>
    </source>
</evidence>
<dbReference type="PROSITE" id="PS50294">
    <property type="entry name" value="WD_REPEATS_REGION"/>
    <property type="match status" value="1"/>
</dbReference>
<dbReference type="SUPFAM" id="SSF50952">
    <property type="entry name" value="Soluble quinoprotein glucose dehydrogenase"/>
    <property type="match status" value="1"/>
</dbReference>
<keyword evidence="7" id="KW-0539">Nucleus</keyword>
<feature type="repeat" description="WD" evidence="8">
    <location>
        <begin position="413"/>
        <end position="454"/>
    </location>
</feature>
<dbReference type="Proteomes" id="UP000799767">
    <property type="component" value="Unassembled WGS sequence"/>
</dbReference>
<evidence type="ECO:0000256" key="3">
    <source>
        <dbReference type="ARBA" id="ARBA00022552"/>
    </source>
</evidence>
<dbReference type="PROSITE" id="PS50082">
    <property type="entry name" value="WD_REPEATS_2"/>
    <property type="match status" value="1"/>
</dbReference>
<dbReference type="GO" id="GO:2000234">
    <property type="term" value="P:positive regulation of rRNA processing"/>
    <property type="evidence" value="ECO:0007669"/>
    <property type="project" value="TreeGrafter"/>
</dbReference>
<keyword evidence="4 8" id="KW-0853">WD repeat</keyword>
<protein>
    <submittedName>
        <fullName evidence="10">Uncharacterized protein</fullName>
    </submittedName>
</protein>
<dbReference type="Pfam" id="PF00400">
    <property type="entry name" value="WD40"/>
    <property type="match status" value="1"/>
</dbReference>
<feature type="compositionally biased region" description="Polar residues" evidence="9">
    <location>
        <begin position="162"/>
        <end position="172"/>
    </location>
</feature>
<keyword evidence="5" id="KW-0677">Repeat</keyword>
<evidence type="ECO:0000256" key="5">
    <source>
        <dbReference type="ARBA" id="ARBA00022737"/>
    </source>
</evidence>
<keyword evidence="2" id="KW-0690">Ribosome biogenesis</keyword>
<evidence type="ECO:0000256" key="6">
    <source>
        <dbReference type="ARBA" id="ARBA00023163"/>
    </source>
</evidence>
<evidence type="ECO:0000256" key="4">
    <source>
        <dbReference type="ARBA" id="ARBA00022574"/>
    </source>
</evidence>
<dbReference type="SUPFAM" id="SSF82171">
    <property type="entry name" value="DPP6 N-terminal domain-like"/>
    <property type="match status" value="1"/>
</dbReference>
<dbReference type="OrthoDB" id="4096at2759"/>
<dbReference type="GO" id="GO:0003723">
    <property type="term" value="F:RNA binding"/>
    <property type="evidence" value="ECO:0007669"/>
    <property type="project" value="InterPro"/>
</dbReference>
<evidence type="ECO:0000256" key="8">
    <source>
        <dbReference type="PROSITE-ProRule" id="PRU00221"/>
    </source>
</evidence>
<name>A0A6A6Q9I6_9PEZI</name>
<keyword evidence="11" id="KW-1185">Reference proteome</keyword>
<organism evidence="10 11">
    <name type="scientific">Neohortaea acidophila</name>
    <dbReference type="NCBI Taxonomy" id="245834"/>
    <lineage>
        <taxon>Eukaryota</taxon>
        <taxon>Fungi</taxon>
        <taxon>Dikarya</taxon>
        <taxon>Ascomycota</taxon>
        <taxon>Pezizomycotina</taxon>
        <taxon>Dothideomycetes</taxon>
        <taxon>Dothideomycetidae</taxon>
        <taxon>Mycosphaerellales</taxon>
        <taxon>Teratosphaeriaceae</taxon>
        <taxon>Neohortaea</taxon>
    </lineage>
</organism>
<evidence type="ECO:0000313" key="10">
    <source>
        <dbReference type="EMBL" id="KAF2488067.1"/>
    </source>
</evidence>
<evidence type="ECO:0000256" key="2">
    <source>
        <dbReference type="ARBA" id="ARBA00022517"/>
    </source>
</evidence>
<keyword evidence="6" id="KW-0804">Transcription</keyword>
<sequence>MSVKTPDTGNSARATRRKRKAEREEEEGSSPAKKAKASRISQTSNVDATLGFVKDGNVIHGARRKRKRRSRGAKAVVEVEGNSNDTNVKDEKAVDDNGVIDGDDEAVDEEDVDAVESADHDETTVALNSSTIKQAKKTRNRARRESKTGASSLKPTLEASERGTSGQHKTWTASAASAGRFLQHDPAFVQNGKDAGFLISANAREVQLLSLETSLVVRSHSSPSDKTVAHFAVDAIDNTLVHIAYDDGAINTWDWDNDTATTPVSHAKLEVVAMASGRPFNGTKSSLFYIAALKRRHAVFLGNEKLFETKAALTSILVVGNSDYLVCSGPSVLIIGSRLGRAAGEITWIEMPLSFTCTCLDARLSTLPNATTKSSGNIPVLSLAMGLEDGQIMVYSDVTSLFKSQALPTPRILHWHRRAVSAIRYSRDGNYIISGGKETVLVIWQLETGKKQYLPHLTSEINGIVVSPEGSRYALRMGDNSIVVLSTSELKPLAHFAGLQVTGRIATHLYPSQQSTIAAVLHPTKPHTLLAAVPPSIPRSENDVTGRPFLQTFDTRNSRHISRQALTRNNVTDFTLGPDRTPIVTPDVIHLAISHDGQLLATVDEWMPPLSDLGYLASDELDLDGERQKRREVFLKIWNWNEDEGLWTLSTRVDAPHGRANGIGFGAGRVLALASAPSSDTFATVGEDECVRVWSPKGRTRRSAIKTEPVSWVCKSSTQLPRAESAEETEPTGLFGASLTYSNDGSLLAVAPSDHDAATEKAPITHFLDASTGAVAASKAGLARAELKDIAFLGRYFVAVSTPAAHVWDLVDDVLMYKIDFPGPAGAWGAGHAKLAVSQDEGSFAVVVGDNVVEVYAPQSTTVLYRHEFDASIEGLLASKGTKGYTLIFSDATIRTVSPAGAEKVQPRLKTTFSLAASKFSSAGAEEIGQAGVAADAQAPVLGTVARVQDVEEDDRLVVRPEQLARVFDFGQTSAMPPVRDMFQAVVGLFARKPAMRPQAVRAS</sequence>
<keyword evidence="3" id="KW-0698">rRNA processing</keyword>